<proteinExistence type="predicted"/>
<sequence length="210" mass="22434">MTPDRPVRHIGMLIFDEVEALDAVGPWEVLSWWTSHHPEDGWSISCLSRDDAPVTAAKGLVLGAHHAFTDAPQLDLLIHPGGPGTRALMRDAEHLRWVSTQRTQAPLLASVGTGALVFAAAGLLGGRPATTHRQCLDLLHDLDPTIDVRPLERFVDDGDMITSGGVGAGIEMAIHLVARLAGFDRAREVRLAISDSSGRRLGVDGAPVDG</sequence>
<dbReference type="PANTHER" id="PTHR43130">
    <property type="entry name" value="ARAC-FAMILY TRANSCRIPTIONAL REGULATOR"/>
    <property type="match status" value="1"/>
</dbReference>
<dbReference type="AlphaFoldDB" id="A0A1H0J4L8"/>
<feature type="domain" description="DJ-1/PfpI" evidence="1">
    <location>
        <begin position="10"/>
        <end position="178"/>
    </location>
</feature>
<dbReference type="Gene3D" id="3.40.50.880">
    <property type="match status" value="1"/>
</dbReference>
<dbReference type="EMBL" id="FNIC01000008">
    <property type="protein sequence ID" value="SDO38684.1"/>
    <property type="molecule type" value="Genomic_DNA"/>
</dbReference>
<keyword evidence="3" id="KW-1185">Reference proteome</keyword>
<organism evidence="2 3">
    <name type="scientific">Nocardioides szechwanensis</name>
    <dbReference type="NCBI Taxonomy" id="1005944"/>
    <lineage>
        <taxon>Bacteria</taxon>
        <taxon>Bacillati</taxon>
        <taxon>Actinomycetota</taxon>
        <taxon>Actinomycetes</taxon>
        <taxon>Propionibacteriales</taxon>
        <taxon>Nocardioidaceae</taxon>
        <taxon>Nocardioides</taxon>
    </lineage>
</organism>
<dbReference type="SUPFAM" id="SSF52317">
    <property type="entry name" value="Class I glutamine amidotransferase-like"/>
    <property type="match status" value="1"/>
</dbReference>
<dbReference type="InterPro" id="IPR052158">
    <property type="entry name" value="INH-QAR"/>
</dbReference>
<reference evidence="2 3" key="1">
    <citation type="submission" date="2016-10" db="EMBL/GenBank/DDBJ databases">
        <authorList>
            <person name="de Groot N.N."/>
        </authorList>
    </citation>
    <scope>NUCLEOTIDE SEQUENCE [LARGE SCALE GENOMIC DNA]</scope>
    <source>
        <strain evidence="2 3">CGMCC 1.11147</strain>
    </source>
</reference>
<dbReference type="InterPro" id="IPR002818">
    <property type="entry name" value="DJ-1/PfpI"/>
</dbReference>
<dbReference type="Pfam" id="PF01965">
    <property type="entry name" value="DJ-1_PfpI"/>
    <property type="match status" value="1"/>
</dbReference>
<gene>
    <name evidence="2" type="ORF">SAMN05192576_3911</name>
</gene>
<dbReference type="RefSeq" id="WP_218029434.1">
    <property type="nucleotide sequence ID" value="NZ_BKAE01000012.1"/>
</dbReference>
<dbReference type="STRING" id="1005944.SAMN05192576_3911"/>
<protein>
    <submittedName>
        <fullName evidence="2">DJ-1/PfpI family protein</fullName>
    </submittedName>
</protein>
<name>A0A1H0J4L8_9ACTN</name>
<dbReference type="CDD" id="cd03139">
    <property type="entry name" value="GATase1_PfpI_2"/>
    <property type="match status" value="1"/>
</dbReference>
<dbReference type="InterPro" id="IPR029062">
    <property type="entry name" value="Class_I_gatase-like"/>
</dbReference>
<dbReference type="Proteomes" id="UP000199004">
    <property type="component" value="Unassembled WGS sequence"/>
</dbReference>
<dbReference type="GO" id="GO:0006355">
    <property type="term" value="P:regulation of DNA-templated transcription"/>
    <property type="evidence" value="ECO:0007669"/>
    <property type="project" value="TreeGrafter"/>
</dbReference>
<evidence type="ECO:0000313" key="3">
    <source>
        <dbReference type="Proteomes" id="UP000199004"/>
    </source>
</evidence>
<dbReference type="PANTHER" id="PTHR43130:SF3">
    <property type="entry name" value="HTH-TYPE TRANSCRIPTIONAL REGULATOR RV1931C"/>
    <property type="match status" value="1"/>
</dbReference>
<evidence type="ECO:0000313" key="2">
    <source>
        <dbReference type="EMBL" id="SDO38684.1"/>
    </source>
</evidence>
<accession>A0A1H0J4L8</accession>
<evidence type="ECO:0000259" key="1">
    <source>
        <dbReference type="Pfam" id="PF01965"/>
    </source>
</evidence>